<dbReference type="RefSeq" id="WP_115428131.1">
    <property type="nucleotide sequence ID" value="NZ_CP031367.1"/>
</dbReference>
<dbReference type="Proteomes" id="UP000254504">
    <property type="component" value="Chromosome"/>
</dbReference>
<keyword evidence="2 5" id="KW-0812">Transmembrane</keyword>
<reference evidence="6 8" key="2">
    <citation type="submission" date="2018-07" db="EMBL/GenBank/DDBJ databases">
        <title>Complete genome of the Arcobacter trophiarum type strain LMG 25534.</title>
        <authorList>
            <person name="Miller W.G."/>
            <person name="Yee E."/>
        </authorList>
    </citation>
    <scope>NUCLEOTIDE SEQUENCE [LARGE SCALE GENOMIC DNA]</scope>
    <source>
        <strain evidence="6 8">LMG 25534</strain>
    </source>
</reference>
<keyword evidence="3 5" id="KW-1133">Transmembrane helix</keyword>
<evidence type="ECO:0000313" key="7">
    <source>
        <dbReference type="EMBL" id="RXJ91065.1"/>
    </source>
</evidence>
<evidence type="ECO:0000256" key="4">
    <source>
        <dbReference type="ARBA" id="ARBA00023136"/>
    </source>
</evidence>
<dbReference type="Proteomes" id="UP000289132">
    <property type="component" value="Unassembled WGS sequence"/>
</dbReference>
<feature type="transmembrane region" description="Helical" evidence="5">
    <location>
        <begin position="230"/>
        <end position="251"/>
    </location>
</feature>
<proteinExistence type="predicted"/>
<dbReference type="GO" id="GO:0016020">
    <property type="term" value="C:membrane"/>
    <property type="evidence" value="ECO:0007669"/>
    <property type="project" value="UniProtKB-SubCell"/>
</dbReference>
<comment type="subcellular location">
    <subcellularLocation>
        <location evidence="1">Membrane</location>
        <topology evidence="1">Multi-pass membrane protein</topology>
    </subcellularLocation>
</comment>
<evidence type="ECO:0000313" key="6">
    <source>
        <dbReference type="EMBL" id="AXK48604.1"/>
    </source>
</evidence>
<evidence type="ECO:0000256" key="5">
    <source>
        <dbReference type="SAM" id="Phobius"/>
    </source>
</evidence>
<dbReference type="Pfam" id="PF04610">
    <property type="entry name" value="TrbL"/>
    <property type="match status" value="1"/>
</dbReference>
<dbReference type="KEGG" id="atp:ATR_0735"/>
<evidence type="ECO:0000313" key="9">
    <source>
        <dbReference type="Proteomes" id="UP000289132"/>
    </source>
</evidence>
<keyword evidence="9" id="KW-1185">Reference proteome</keyword>
<accession>A0AAD0VLW2</accession>
<dbReference type="GO" id="GO:0030255">
    <property type="term" value="P:protein secretion by the type IV secretion system"/>
    <property type="evidence" value="ECO:0007669"/>
    <property type="project" value="InterPro"/>
</dbReference>
<protein>
    <submittedName>
        <fullName evidence="6">P-type type IV conjugative transfer system protein TrbL/VirB6</fullName>
    </submittedName>
</protein>
<feature type="transmembrane region" description="Helical" evidence="5">
    <location>
        <begin position="26"/>
        <end position="44"/>
    </location>
</feature>
<evidence type="ECO:0000313" key="8">
    <source>
        <dbReference type="Proteomes" id="UP000254504"/>
    </source>
</evidence>
<feature type="transmembrane region" description="Helical" evidence="5">
    <location>
        <begin position="133"/>
        <end position="160"/>
    </location>
</feature>
<dbReference type="EMBL" id="PDKD01000010">
    <property type="protein sequence ID" value="RXJ91065.1"/>
    <property type="molecule type" value="Genomic_DNA"/>
</dbReference>
<name>A0AAD0VLW2_9BACT</name>
<feature type="transmembrane region" description="Helical" evidence="5">
    <location>
        <begin position="167"/>
        <end position="184"/>
    </location>
</feature>
<keyword evidence="4 5" id="KW-0472">Membrane</keyword>
<evidence type="ECO:0000256" key="2">
    <source>
        <dbReference type="ARBA" id="ARBA00022692"/>
    </source>
</evidence>
<organism evidence="6 8">
    <name type="scientific">Aliarcobacter trophiarum LMG 25534</name>
    <dbReference type="NCBI Taxonomy" id="1032241"/>
    <lineage>
        <taxon>Bacteria</taxon>
        <taxon>Pseudomonadati</taxon>
        <taxon>Campylobacterota</taxon>
        <taxon>Epsilonproteobacteria</taxon>
        <taxon>Campylobacterales</taxon>
        <taxon>Arcobacteraceae</taxon>
        <taxon>Aliarcobacter</taxon>
    </lineage>
</organism>
<evidence type="ECO:0000256" key="3">
    <source>
        <dbReference type="ARBA" id="ARBA00022989"/>
    </source>
</evidence>
<dbReference type="InterPro" id="IPR007688">
    <property type="entry name" value="Conjugal_tfr_TrbL/VirB6"/>
</dbReference>
<feature type="transmembrane region" description="Helical" evidence="5">
    <location>
        <begin position="190"/>
        <end position="209"/>
    </location>
</feature>
<sequence length="310" mass="34333">MGFFESIGNWIDSFFDFLVASSNTEVVEILTSLIGITITLQIMFKAYQSFAGKSNEPLRELIWDITIKMLVVGVALNLNGYLDTIKIGMENLHNIMSGNTNLYSALDEKFNETVKLITVISEKYSFWDSGSSVAGTVLAIILVFLGFLLGIIPSFLIVVITGTTLKILMLLAPLVIYSWVYPWFRNVFTQWLQIFITNLLTVFVVGLMLSQFSQKYGDHIAKAQSSVTDGYDILAIGFQSLVMGLLLFGLIKIAVEIADKIGTVSIERLVQSGVTGSQSAPSQYKQSAGNIKQAVEQFKDYRQSKVAKPT</sequence>
<gene>
    <name evidence="6" type="ORF">ATR_0735</name>
    <name evidence="7" type="ORF">CRU87_06655</name>
</gene>
<reference evidence="7 9" key="1">
    <citation type="submission" date="2017-10" db="EMBL/GenBank/DDBJ databases">
        <title>Genomics of the genus Arcobacter.</title>
        <authorList>
            <person name="Perez-Cataluna A."/>
            <person name="Figueras M.J."/>
        </authorList>
    </citation>
    <scope>NUCLEOTIDE SEQUENCE [LARGE SCALE GENOMIC DNA]</scope>
    <source>
        <strain evidence="7 9">LMG 25534</strain>
    </source>
</reference>
<dbReference type="AlphaFoldDB" id="A0AAD0VLW2"/>
<dbReference type="EMBL" id="CP031367">
    <property type="protein sequence ID" value="AXK48604.1"/>
    <property type="molecule type" value="Genomic_DNA"/>
</dbReference>
<evidence type="ECO:0000256" key="1">
    <source>
        <dbReference type="ARBA" id="ARBA00004141"/>
    </source>
</evidence>